<keyword evidence="6 9" id="KW-0067">ATP-binding</keyword>
<evidence type="ECO:0000256" key="9">
    <source>
        <dbReference type="HAMAP-Rule" id="MF_00336"/>
    </source>
</evidence>
<comment type="cofactor">
    <cofactor evidence="9">
        <name>Mg(2+)</name>
        <dbReference type="ChEBI" id="CHEBI:18420"/>
    </cofactor>
</comment>
<protein>
    <recommendedName>
        <fullName evidence="9">ATP-dependent dethiobiotin synthetase BioD</fullName>
        <ecNumber evidence="9">6.3.3.3</ecNumber>
    </recommendedName>
    <alternativeName>
        <fullName evidence="9">DTB synthetase</fullName>
        <shortName evidence="9">DTBS</shortName>
    </alternativeName>
    <alternativeName>
        <fullName evidence="9">Dethiobiotin synthase</fullName>
    </alternativeName>
</protein>
<feature type="binding site" evidence="9">
    <location>
        <position position="49"/>
    </location>
    <ligand>
        <name>Mg(2+)</name>
        <dbReference type="ChEBI" id="CHEBI:18420"/>
    </ligand>
</feature>
<evidence type="ECO:0000313" key="10">
    <source>
        <dbReference type="EMBL" id="ADI22495.1"/>
    </source>
</evidence>
<dbReference type="GO" id="GO:0005829">
    <property type="term" value="C:cytosol"/>
    <property type="evidence" value="ECO:0007669"/>
    <property type="project" value="TreeGrafter"/>
</dbReference>
<evidence type="ECO:0000256" key="4">
    <source>
        <dbReference type="ARBA" id="ARBA00022741"/>
    </source>
</evidence>
<dbReference type="CDD" id="cd03109">
    <property type="entry name" value="DTBS"/>
    <property type="match status" value="1"/>
</dbReference>
<evidence type="ECO:0000256" key="2">
    <source>
        <dbReference type="ARBA" id="ARBA00022598"/>
    </source>
</evidence>
<comment type="subunit">
    <text evidence="9">Homodimer.</text>
</comment>
<dbReference type="GO" id="GO:0005524">
    <property type="term" value="F:ATP binding"/>
    <property type="evidence" value="ECO:0007669"/>
    <property type="project" value="UniProtKB-UniRule"/>
</dbReference>
<comment type="catalytic activity">
    <reaction evidence="9">
        <text>(7R,8S)-7,8-diammoniononanoate + CO2 + ATP = (4R,5S)-dethiobiotin + ADP + phosphate + 3 H(+)</text>
        <dbReference type="Rhea" id="RHEA:15805"/>
        <dbReference type="ChEBI" id="CHEBI:15378"/>
        <dbReference type="ChEBI" id="CHEBI:16526"/>
        <dbReference type="ChEBI" id="CHEBI:30616"/>
        <dbReference type="ChEBI" id="CHEBI:43474"/>
        <dbReference type="ChEBI" id="CHEBI:149469"/>
        <dbReference type="ChEBI" id="CHEBI:149473"/>
        <dbReference type="ChEBI" id="CHEBI:456216"/>
        <dbReference type="EC" id="6.3.3.3"/>
    </reaction>
</comment>
<feature type="binding site" evidence="9">
    <location>
        <begin position="110"/>
        <end position="113"/>
    </location>
    <ligand>
        <name>ATP</name>
        <dbReference type="ChEBI" id="CHEBI:30616"/>
    </ligand>
</feature>
<comment type="function">
    <text evidence="9">Catalyzes a mechanistically unusual reaction, the ATP-dependent insertion of CO2 between the N7 and N8 nitrogen atoms of 7,8-diaminopelargonic acid (DAPA, also called 7,8-diammoniononanoate) to form a ureido ring.</text>
</comment>
<feature type="binding site" evidence="9">
    <location>
        <position position="49"/>
    </location>
    <ligand>
        <name>ATP</name>
        <dbReference type="ChEBI" id="CHEBI:30616"/>
    </ligand>
</feature>
<evidence type="ECO:0000256" key="7">
    <source>
        <dbReference type="ARBA" id="ARBA00022842"/>
    </source>
</evidence>
<dbReference type="InterPro" id="IPR027417">
    <property type="entry name" value="P-loop_NTPase"/>
</dbReference>
<dbReference type="HAMAP" id="MF_00336">
    <property type="entry name" value="BioD"/>
    <property type="match status" value="1"/>
</dbReference>
<comment type="similarity">
    <text evidence="9">Belongs to the dethiobiotin synthetase family.</text>
</comment>
<keyword evidence="2 9" id="KW-0436">Ligase</keyword>
<dbReference type="GO" id="GO:0004141">
    <property type="term" value="F:dethiobiotin synthase activity"/>
    <property type="evidence" value="ECO:0007669"/>
    <property type="project" value="UniProtKB-UniRule"/>
</dbReference>
<keyword evidence="3 9" id="KW-0479">Metal-binding</keyword>
<comment type="caution">
    <text evidence="9">Lacks conserved residue(s) required for the propagation of feature annotation.</text>
</comment>
<keyword evidence="7 9" id="KW-0460">Magnesium</keyword>
<dbReference type="UniPathway" id="UPA00078">
    <property type="reaction ID" value="UER00161"/>
</dbReference>
<evidence type="ECO:0000256" key="5">
    <source>
        <dbReference type="ARBA" id="ARBA00022756"/>
    </source>
</evidence>
<dbReference type="PANTHER" id="PTHR43210">
    <property type="entry name" value="DETHIOBIOTIN SYNTHETASE"/>
    <property type="match status" value="1"/>
</dbReference>
<comment type="pathway">
    <text evidence="9">Cofactor biosynthesis; biotin biosynthesis; biotin from 7,8-diaminononanoate: step 1/2.</text>
</comment>
<name>E7C4X1_9BACT</name>
<keyword evidence="1 9" id="KW-0963">Cytoplasm</keyword>
<dbReference type="GO" id="GO:0000287">
    <property type="term" value="F:magnesium ion binding"/>
    <property type="evidence" value="ECO:0007669"/>
    <property type="project" value="UniProtKB-UniRule"/>
</dbReference>
<keyword evidence="5 9" id="KW-0093">Biotin biosynthesis</keyword>
<feature type="binding site" evidence="9">
    <location>
        <position position="110"/>
    </location>
    <ligand>
        <name>Mg(2+)</name>
        <dbReference type="ChEBI" id="CHEBI:18420"/>
    </ligand>
</feature>
<evidence type="ECO:0000256" key="1">
    <source>
        <dbReference type="ARBA" id="ARBA00022490"/>
    </source>
</evidence>
<dbReference type="InterPro" id="IPR004472">
    <property type="entry name" value="DTB_synth_BioD"/>
</dbReference>
<organism evidence="10">
    <name type="scientific">uncultured verrucomicrobium HF0500_08N17</name>
    <dbReference type="NCBI Taxonomy" id="723597"/>
    <lineage>
        <taxon>Bacteria</taxon>
        <taxon>Pseudomonadati</taxon>
        <taxon>Verrucomicrobiota</taxon>
        <taxon>environmental samples</taxon>
    </lineage>
</organism>
<gene>
    <name evidence="9" type="primary">bioD</name>
</gene>
<dbReference type="PANTHER" id="PTHR43210:SF2">
    <property type="entry name" value="ATP-DEPENDENT DETHIOBIOTIN SYNTHETASE BIOD 2"/>
    <property type="match status" value="1"/>
</dbReference>
<reference evidence="10" key="1">
    <citation type="submission" date="2010-01" db="EMBL/GenBank/DDBJ databases">
        <title>Genome fragments of uncultured bacteria from the North Pacific subtropical Gyre.</title>
        <authorList>
            <person name="Pham V.D."/>
            <person name="Delong E.F."/>
        </authorList>
    </citation>
    <scope>NUCLEOTIDE SEQUENCE</scope>
</reference>
<evidence type="ECO:0000256" key="6">
    <source>
        <dbReference type="ARBA" id="ARBA00022840"/>
    </source>
</evidence>
<evidence type="ECO:0000256" key="3">
    <source>
        <dbReference type="ARBA" id="ARBA00022723"/>
    </source>
</evidence>
<sequence length="243" mass="25574">MISERVFLVVGTDTGVGKTVFAGLFARYLMNEGVGVRAVKPFCSGGKADIEFLVAVQDGMFPQEDLNFWCSDEPISPAAWELRHGQAVDFEGCIGWTKQKGAATGVLLVEGVGGLLAPLVKGKTVVSIGQVIGAQLIVVAPNRVGVINQVLLTIEVAAKRGLKVALVVLMGQKEPDDSVPENPDLIRQNLPEMTGFKGVIEFPYLGPEASDPSLIPVHANEAGKVLSRVAELLALSSPSGAGD</sequence>
<dbReference type="GO" id="GO:0009102">
    <property type="term" value="P:biotin biosynthetic process"/>
    <property type="evidence" value="ECO:0007669"/>
    <property type="project" value="UniProtKB-UniRule"/>
</dbReference>
<feature type="active site" evidence="9">
    <location>
        <position position="40"/>
    </location>
</feature>
<feature type="binding site" evidence="9">
    <location>
        <position position="44"/>
    </location>
    <ligand>
        <name>substrate</name>
    </ligand>
</feature>
<dbReference type="Gene3D" id="3.40.50.300">
    <property type="entry name" value="P-loop containing nucleotide triphosphate hydrolases"/>
    <property type="match status" value="1"/>
</dbReference>
<dbReference type="EC" id="6.3.3.3" evidence="9"/>
<comment type="catalytic activity">
    <reaction evidence="8">
        <text>(7R,8S)-8-amino-7-(carboxyamino)nonanoate + ATP = (4R,5S)-dethiobiotin + ADP + phosphate + H(+)</text>
        <dbReference type="Rhea" id="RHEA:63684"/>
        <dbReference type="ChEBI" id="CHEBI:15378"/>
        <dbReference type="ChEBI" id="CHEBI:30616"/>
        <dbReference type="ChEBI" id="CHEBI:43474"/>
        <dbReference type="ChEBI" id="CHEBI:149470"/>
        <dbReference type="ChEBI" id="CHEBI:149473"/>
        <dbReference type="ChEBI" id="CHEBI:456216"/>
    </reaction>
</comment>
<proteinExistence type="inferred from homology"/>
<feature type="binding site" evidence="9">
    <location>
        <begin position="15"/>
        <end position="20"/>
    </location>
    <ligand>
        <name>ATP</name>
        <dbReference type="ChEBI" id="CHEBI:30616"/>
    </ligand>
</feature>
<feature type="binding site" evidence="9">
    <location>
        <position position="19"/>
    </location>
    <ligand>
        <name>Mg(2+)</name>
        <dbReference type="ChEBI" id="CHEBI:18420"/>
    </ligand>
</feature>
<dbReference type="AlphaFoldDB" id="E7C4X1"/>
<dbReference type="SUPFAM" id="SSF52540">
    <property type="entry name" value="P-loop containing nucleoside triphosphate hydrolases"/>
    <property type="match status" value="1"/>
</dbReference>
<dbReference type="EMBL" id="GU567988">
    <property type="protein sequence ID" value="ADI22495.1"/>
    <property type="molecule type" value="Genomic_DNA"/>
</dbReference>
<dbReference type="NCBIfam" id="TIGR00347">
    <property type="entry name" value="bioD"/>
    <property type="match status" value="1"/>
</dbReference>
<keyword evidence="4 9" id="KW-0547">Nucleotide-binding</keyword>
<evidence type="ECO:0000256" key="8">
    <source>
        <dbReference type="ARBA" id="ARBA00047386"/>
    </source>
</evidence>
<accession>E7C4X1</accession>
<comment type="subcellular location">
    <subcellularLocation>
        <location evidence="9">Cytoplasm</location>
    </subcellularLocation>
</comment>
<dbReference type="Pfam" id="PF13500">
    <property type="entry name" value="AAA_26"/>
    <property type="match status" value="1"/>
</dbReference>